<keyword evidence="3" id="KW-0645">Protease</keyword>
<evidence type="ECO:0000256" key="2">
    <source>
        <dbReference type="ARBA" id="ARBA00022490"/>
    </source>
</evidence>
<evidence type="ECO:0000256" key="4">
    <source>
        <dbReference type="ARBA" id="ARBA00022698"/>
    </source>
</evidence>
<reference evidence="13" key="1">
    <citation type="submission" date="2023-07" db="EMBL/GenBank/DDBJ databases">
        <title>Chromosome-level genome assembly of Artemia franciscana.</title>
        <authorList>
            <person name="Jo E."/>
        </authorList>
    </citation>
    <scope>NUCLEOTIDE SEQUENCE</scope>
    <source>
        <tissue evidence="13">Whole body</tissue>
    </source>
</reference>
<protein>
    <recommendedName>
        <fullName evidence="11">Proteasome subunit beta</fullName>
    </recommendedName>
</protein>
<proteinExistence type="inferred from homology"/>
<evidence type="ECO:0000313" key="13">
    <source>
        <dbReference type="EMBL" id="KAK2721300.1"/>
    </source>
</evidence>
<dbReference type="GO" id="GO:0051603">
    <property type="term" value="P:proteolysis involved in protein catabolic process"/>
    <property type="evidence" value="ECO:0007669"/>
    <property type="project" value="InterPro"/>
</dbReference>
<evidence type="ECO:0000256" key="7">
    <source>
        <dbReference type="ARBA" id="ARBA00023242"/>
    </source>
</evidence>
<evidence type="ECO:0000313" key="14">
    <source>
        <dbReference type="Proteomes" id="UP001187531"/>
    </source>
</evidence>
<dbReference type="PRINTS" id="PR00141">
    <property type="entry name" value="PROTEASOME"/>
</dbReference>
<dbReference type="EMBL" id="JAVRJZ010000006">
    <property type="protein sequence ID" value="KAK2721300.1"/>
    <property type="molecule type" value="Genomic_DNA"/>
</dbReference>
<evidence type="ECO:0000256" key="8">
    <source>
        <dbReference type="ARBA" id="ARBA00024953"/>
    </source>
</evidence>
<comment type="similarity">
    <text evidence="11">Belongs to the peptidase T1B family.</text>
</comment>
<evidence type="ECO:0000256" key="10">
    <source>
        <dbReference type="PIRSR" id="PIRSR600243-1"/>
    </source>
</evidence>
<dbReference type="PANTHER" id="PTHR32194">
    <property type="entry name" value="METALLOPROTEASE TLDD"/>
    <property type="match status" value="1"/>
</dbReference>
<comment type="catalytic activity">
    <reaction evidence="1">
        <text>Cleavage of peptide bonds with very broad specificity.</text>
        <dbReference type="EC" id="3.4.25.1"/>
    </reaction>
</comment>
<dbReference type="GO" id="GO:0004298">
    <property type="term" value="F:threonine-type endopeptidase activity"/>
    <property type="evidence" value="ECO:0007669"/>
    <property type="project" value="UniProtKB-KW"/>
</dbReference>
<dbReference type="InterPro" id="IPR000243">
    <property type="entry name" value="Pept_T1A_subB"/>
</dbReference>
<feature type="domain" description="Proteasome beta subunit C-terminal" evidence="12">
    <location>
        <begin position="223"/>
        <end position="257"/>
    </location>
</feature>
<dbReference type="InterPro" id="IPR023333">
    <property type="entry name" value="Proteasome_suB-type"/>
</dbReference>
<keyword evidence="14" id="KW-1185">Reference proteome</keyword>
<dbReference type="InterPro" id="IPR001353">
    <property type="entry name" value="Proteasome_sua/b"/>
</dbReference>
<dbReference type="PROSITE" id="PS51476">
    <property type="entry name" value="PROTEASOME_BETA_2"/>
    <property type="match status" value="1"/>
</dbReference>
<gene>
    <name evidence="13" type="ORF">QYM36_003548</name>
</gene>
<comment type="subunit">
    <text evidence="9">The 26S proteasome consists of a 20S proteasome core and two 19S regulatory subunits. The 20S proteasome core is composed of 28 subunits that are arranged in four stacked rings, resulting in a barrel-shaped structure. The two end rings are each formed by seven alpha subunits, and the two central rings are each formed by seven beta subunits. The catalytic chamber with the active sites is on the inside of the barrel.</text>
</comment>
<dbReference type="InterPro" id="IPR029055">
    <property type="entry name" value="Ntn_hydrolases_N"/>
</dbReference>
<comment type="function">
    <text evidence="8">Non-catalytic component of the proteasome, a multicatalytic proteinase complex which is characterized by its ability to cleave peptides with Arg, Phe, Tyr, Leu, and Glu adjacent to the leaving group at neutral or slightly basic pH. The proteasome has an ATP-dependent proteolytic activity.</text>
</comment>
<dbReference type="Gene3D" id="3.60.20.10">
    <property type="entry name" value="Glutamine Phosphoribosylpyrophosphate, subunit 1, domain 1"/>
    <property type="match status" value="1"/>
</dbReference>
<comment type="caution">
    <text evidence="13">The sequence shown here is derived from an EMBL/GenBank/DDBJ whole genome shotgun (WGS) entry which is preliminary data.</text>
</comment>
<organism evidence="13 14">
    <name type="scientific">Artemia franciscana</name>
    <name type="common">Brine shrimp</name>
    <name type="synonym">Artemia sanfranciscana</name>
    <dbReference type="NCBI Taxonomy" id="6661"/>
    <lineage>
        <taxon>Eukaryota</taxon>
        <taxon>Metazoa</taxon>
        <taxon>Ecdysozoa</taxon>
        <taxon>Arthropoda</taxon>
        <taxon>Crustacea</taxon>
        <taxon>Branchiopoda</taxon>
        <taxon>Anostraca</taxon>
        <taxon>Artemiidae</taxon>
        <taxon>Artemia</taxon>
    </lineage>
</organism>
<comment type="function">
    <text evidence="11">Component of the proteasome, a multicatalytic proteinase complex which is characterized by its ability to cleave peptides with Arg, Phe, Tyr, Leu, and Glu adjacent to the leaving group at neutral or slightly basic pH. The proteasome has an ATP-dependent proteolytic activity.</text>
</comment>
<accession>A0AA88I018</accession>
<dbReference type="InterPro" id="IPR016050">
    <property type="entry name" value="Proteasome_bsu_CS"/>
</dbReference>
<keyword evidence="4" id="KW-0888">Threonine protease</keyword>
<dbReference type="GO" id="GO:0005737">
    <property type="term" value="C:cytoplasm"/>
    <property type="evidence" value="ECO:0007669"/>
    <property type="project" value="UniProtKB-SubCell"/>
</dbReference>
<dbReference type="GO" id="GO:0005634">
    <property type="term" value="C:nucleus"/>
    <property type="evidence" value="ECO:0007669"/>
    <property type="project" value="UniProtKB-SubCell"/>
</dbReference>
<evidence type="ECO:0000259" key="12">
    <source>
        <dbReference type="Pfam" id="PF12465"/>
    </source>
</evidence>
<evidence type="ECO:0000256" key="9">
    <source>
        <dbReference type="ARBA" id="ARBA00026071"/>
    </source>
</evidence>
<keyword evidence="6 11" id="KW-0647">Proteasome</keyword>
<keyword evidence="5" id="KW-0378">Hydrolase</keyword>
<name>A0AA88I018_ARTSF</name>
<dbReference type="Pfam" id="PF00227">
    <property type="entry name" value="Proteasome"/>
    <property type="match status" value="1"/>
</dbReference>
<feature type="active site" description="Nucleophile" evidence="10">
    <location>
        <position position="32"/>
    </location>
</feature>
<dbReference type="Proteomes" id="UP001187531">
    <property type="component" value="Unassembled WGS sequence"/>
</dbReference>
<keyword evidence="7 11" id="KW-0539">Nucleus</keyword>
<sequence>MTEGGFSFENCRRNALLEKQGYVAPRAFKTGTTICGVVVKDAVILGADTRSTAGSIVADKVCEKTHYIAPHIRAVGAGTAADLQMVTRMVESNMNLLKMQMNRQVPVVACIRMLKQYLFQYQGYVGAYLIVGGIDSTGPQLYSVSAHGNSDKTPFLAMGSGSISAMSILESRWKPDLTAEEGMKLVRDAIASGIFNDLGSGSNVDLWVITKEGEKYHQPYDEANKKGTRENKYLYKAGTTAVLKSKVIPYEIVAEEVKHMETRNSKHVWKINM</sequence>
<dbReference type="SUPFAM" id="SSF56235">
    <property type="entry name" value="N-terminal nucleophile aminohydrolases (Ntn hydrolases)"/>
    <property type="match status" value="1"/>
</dbReference>
<keyword evidence="2 11" id="KW-0963">Cytoplasm</keyword>
<dbReference type="PROSITE" id="PS00854">
    <property type="entry name" value="PROTEASOME_BETA_1"/>
    <property type="match status" value="1"/>
</dbReference>
<evidence type="ECO:0000256" key="1">
    <source>
        <dbReference type="ARBA" id="ARBA00001198"/>
    </source>
</evidence>
<dbReference type="AlphaFoldDB" id="A0AA88I018"/>
<dbReference type="GO" id="GO:0005839">
    <property type="term" value="C:proteasome core complex"/>
    <property type="evidence" value="ECO:0007669"/>
    <property type="project" value="InterPro"/>
</dbReference>
<dbReference type="CDD" id="cd03763">
    <property type="entry name" value="proteasome_beta_type_7"/>
    <property type="match status" value="1"/>
</dbReference>
<evidence type="ECO:0000256" key="6">
    <source>
        <dbReference type="ARBA" id="ARBA00022942"/>
    </source>
</evidence>
<evidence type="ECO:0000256" key="5">
    <source>
        <dbReference type="ARBA" id="ARBA00022801"/>
    </source>
</evidence>
<comment type="subunit">
    <text evidence="11">Component of the proteasome complex.</text>
</comment>
<dbReference type="InterPro" id="IPR024689">
    <property type="entry name" value="Proteasome_bsu_C"/>
</dbReference>
<evidence type="ECO:0000256" key="11">
    <source>
        <dbReference type="RuleBase" id="RU004203"/>
    </source>
</evidence>
<dbReference type="PANTHER" id="PTHR32194:SF4">
    <property type="entry name" value="PROTEASOME SUBUNIT BETA TYPE-7"/>
    <property type="match status" value="1"/>
</dbReference>
<comment type="subcellular location">
    <subcellularLocation>
        <location evidence="11">Cytoplasm</location>
    </subcellularLocation>
    <subcellularLocation>
        <location evidence="11">Nucleus</location>
    </subcellularLocation>
</comment>
<dbReference type="Pfam" id="PF12465">
    <property type="entry name" value="Pr_beta_C"/>
    <property type="match status" value="1"/>
</dbReference>
<evidence type="ECO:0000256" key="3">
    <source>
        <dbReference type="ARBA" id="ARBA00022670"/>
    </source>
</evidence>